<organism evidence="2 3">
    <name type="scientific">Tahibacter amnicola</name>
    <dbReference type="NCBI Taxonomy" id="2976241"/>
    <lineage>
        <taxon>Bacteria</taxon>
        <taxon>Pseudomonadati</taxon>
        <taxon>Pseudomonadota</taxon>
        <taxon>Gammaproteobacteria</taxon>
        <taxon>Lysobacterales</taxon>
        <taxon>Rhodanobacteraceae</taxon>
        <taxon>Tahibacter</taxon>
    </lineage>
</organism>
<sequence length="96" mass="10521">MAAGRVRWLLALSVVVLAGCVHAVTPPRTERLGWVKAVIDGTAIGDPSEHRCAALLSPQERATRRWVVVGVPHGRYRRLHTIVLPDGLTVQRGDRV</sequence>
<dbReference type="RefSeq" id="WP_261693096.1">
    <property type="nucleotide sequence ID" value="NZ_CP104694.1"/>
</dbReference>
<dbReference type="Proteomes" id="UP001064632">
    <property type="component" value="Chromosome"/>
</dbReference>
<dbReference type="EMBL" id="CP104694">
    <property type="protein sequence ID" value="UXI66110.1"/>
    <property type="molecule type" value="Genomic_DNA"/>
</dbReference>
<dbReference type="PROSITE" id="PS51257">
    <property type="entry name" value="PROKAR_LIPOPROTEIN"/>
    <property type="match status" value="1"/>
</dbReference>
<proteinExistence type="predicted"/>
<evidence type="ECO:0000313" key="3">
    <source>
        <dbReference type="Proteomes" id="UP001064632"/>
    </source>
</evidence>
<protein>
    <submittedName>
        <fullName evidence="2">Uncharacterized protein</fullName>
    </submittedName>
</protein>
<feature type="signal peptide" evidence="1">
    <location>
        <begin position="1"/>
        <end position="23"/>
    </location>
</feature>
<gene>
    <name evidence="2" type="ORF">N4264_15280</name>
</gene>
<keyword evidence="3" id="KW-1185">Reference proteome</keyword>
<feature type="chain" id="PRO_5045622302" evidence="1">
    <location>
        <begin position="24"/>
        <end position="96"/>
    </location>
</feature>
<name>A0ABY6BAC8_9GAMM</name>
<accession>A0ABY6BAC8</accession>
<keyword evidence="1" id="KW-0732">Signal</keyword>
<evidence type="ECO:0000313" key="2">
    <source>
        <dbReference type="EMBL" id="UXI66110.1"/>
    </source>
</evidence>
<reference evidence="2" key="1">
    <citation type="submission" date="2022-09" db="EMBL/GenBank/DDBJ databases">
        <title>Tahibacter sp. nov., isolated from a fresh water.</title>
        <authorList>
            <person name="Baek J.H."/>
            <person name="Lee J.K."/>
            <person name="Kim J.M."/>
            <person name="Jeon C.O."/>
        </authorList>
    </citation>
    <scope>NUCLEOTIDE SEQUENCE</scope>
    <source>
        <strain evidence="2">W38</strain>
    </source>
</reference>
<evidence type="ECO:0000256" key="1">
    <source>
        <dbReference type="SAM" id="SignalP"/>
    </source>
</evidence>